<sequence length="149" mass="17332">MRELFAEATQHWQNRTCLDFEERDISEKTKEFEGILVTMVNHTDVEYCNTAGAHRKHIIFLGLACETASGIAHEIGHALGLPHAQNRRDRDSYIIINETIYEEYYNQDFEGVPQDERITFEEYKAQYALMNETDTVNYGMPYDLGSLMQ</sequence>
<reference evidence="10 11" key="1">
    <citation type="submission" date="2013-12" db="EMBL/GenBank/DDBJ databases">
        <title>Draft genome of the parsitic nematode Ancylostoma duodenale.</title>
        <authorList>
            <person name="Mitreva M."/>
        </authorList>
    </citation>
    <scope>NUCLEOTIDE SEQUENCE [LARGE SCALE GENOMIC DNA]</scope>
    <source>
        <strain evidence="10 11">Zhejiang</strain>
    </source>
</reference>
<feature type="domain" description="Peptidase M12A" evidence="9">
    <location>
        <begin position="1"/>
        <end position="149"/>
    </location>
</feature>
<feature type="active site" evidence="7">
    <location>
        <position position="74"/>
    </location>
</feature>
<dbReference type="EC" id="3.4.24.-" evidence="8"/>
<comment type="caution">
    <text evidence="7">Lacks conserved residue(s) required for the propagation of feature annotation.</text>
</comment>
<evidence type="ECO:0000256" key="2">
    <source>
        <dbReference type="ARBA" id="ARBA00022723"/>
    </source>
</evidence>
<feature type="binding site" evidence="7">
    <location>
        <position position="77"/>
    </location>
    <ligand>
        <name>Zn(2+)</name>
        <dbReference type="ChEBI" id="CHEBI:29105"/>
        <note>catalytic</note>
    </ligand>
</feature>
<organism evidence="10 11">
    <name type="scientific">Ancylostoma duodenale</name>
    <dbReference type="NCBI Taxonomy" id="51022"/>
    <lineage>
        <taxon>Eukaryota</taxon>
        <taxon>Metazoa</taxon>
        <taxon>Ecdysozoa</taxon>
        <taxon>Nematoda</taxon>
        <taxon>Chromadorea</taxon>
        <taxon>Rhabditida</taxon>
        <taxon>Rhabditina</taxon>
        <taxon>Rhabditomorpha</taxon>
        <taxon>Strongyloidea</taxon>
        <taxon>Ancylostomatidae</taxon>
        <taxon>Ancylostomatinae</taxon>
        <taxon>Ancylostoma</taxon>
    </lineage>
</organism>
<dbReference type="InterPro" id="IPR024079">
    <property type="entry name" value="MetalloPept_cat_dom_sf"/>
</dbReference>
<evidence type="ECO:0000259" key="9">
    <source>
        <dbReference type="PROSITE" id="PS51864"/>
    </source>
</evidence>
<evidence type="ECO:0000256" key="6">
    <source>
        <dbReference type="ARBA" id="ARBA00023157"/>
    </source>
</evidence>
<dbReference type="PRINTS" id="PR00480">
    <property type="entry name" value="ASTACIN"/>
</dbReference>
<evidence type="ECO:0000256" key="7">
    <source>
        <dbReference type="PROSITE-ProRule" id="PRU01211"/>
    </source>
</evidence>
<dbReference type="InterPro" id="IPR001506">
    <property type="entry name" value="Peptidase_M12A"/>
</dbReference>
<comment type="cofactor">
    <cofactor evidence="7 8">
        <name>Zn(2+)</name>
        <dbReference type="ChEBI" id="CHEBI:29105"/>
    </cofactor>
    <text evidence="7 8">Binds 1 zinc ion per subunit.</text>
</comment>
<dbReference type="GO" id="GO:0004222">
    <property type="term" value="F:metalloendopeptidase activity"/>
    <property type="evidence" value="ECO:0007669"/>
    <property type="project" value="UniProtKB-UniRule"/>
</dbReference>
<evidence type="ECO:0000256" key="8">
    <source>
        <dbReference type="RuleBase" id="RU361183"/>
    </source>
</evidence>
<keyword evidence="2 7" id="KW-0479">Metal-binding</keyword>
<feature type="binding site" evidence="7">
    <location>
        <position position="83"/>
    </location>
    <ligand>
        <name>Zn(2+)</name>
        <dbReference type="ChEBI" id="CHEBI:29105"/>
        <note>catalytic</note>
    </ligand>
</feature>
<dbReference type="SUPFAM" id="SSF55486">
    <property type="entry name" value="Metalloproteases ('zincins'), catalytic domain"/>
    <property type="match status" value="1"/>
</dbReference>
<dbReference type="GO" id="GO:0008270">
    <property type="term" value="F:zinc ion binding"/>
    <property type="evidence" value="ECO:0007669"/>
    <property type="project" value="UniProtKB-UniRule"/>
</dbReference>
<keyword evidence="5 7" id="KW-0482">Metalloprotease</keyword>
<protein>
    <recommendedName>
        <fullName evidence="8">Metalloendopeptidase</fullName>
        <ecNumber evidence="8">3.4.24.-</ecNumber>
    </recommendedName>
</protein>
<keyword evidence="11" id="KW-1185">Reference proteome</keyword>
<dbReference type="PROSITE" id="PS51864">
    <property type="entry name" value="ASTACIN"/>
    <property type="match status" value="1"/>
</dbReference>
<evidence type="ECO:0000256" key="5">
    <source>
        <dbReference type="ARBA" id="ARBA00023049"/>
    </source>
</evidence>
<keyword evidence="1 7" id="KW-0645">Protease</keyword>
<dbReference type="Proteomes" id="UP000054047">
    <property type="component" value="Unassembled WGS sequence"/>
</dbReference>
<keyword evidence="4 7" id="KW-0862">Zinc</keyword>
<keyword evidence="3 7" id="KW-0378">Hydrolase</keyword>
<dbReference type="GO" id="GO:0006508">
    <property type="term" value="P:proteolysis"/>
    <property type="evidence" value="ECO:0007669"/>
    <property type="project" value="UniProtKB-KW"/>
</dbReference>
<dbReference type="AlphaFoldDB" id="A0A0C2D327"/>
<dbReference type="OrthoDB" id="291007at2759"/>
<evidence type="ECO:0000313" key="11">
    <source>
        <dbReference type="Proteomes" id="UP000054047"/>
    </source>
</evidence>
<evidence type="ECO:0000256" key="4">
    <source>
        <dbReference type="ARBA" id="ARBA00022833"/>
    </source>
</evidence>
<dbReference type="Gene3D" id="3.40.390.10">
    <property type="entry name" value="Collagenase (Catalytic Domain)"/>
    <property type="match status" value="1"/>
</dbReference>
<keyword evidence="6" id="KW-1015">Disulfide bond</keyword>
<dbReference type="PANTHER" id="PTHR10127">
    <property type="entry name" value="DISCOIDIN, CUB, EGF, LAMININ , AND ZINC METALLOPROTEASE DOMAIN CONTAINING"/>
    <property type="match status" value="1"/>
</dbReference>
<dbReference type="InterPro" id="IPR006026">
    <property type="entry name" value="Peptidase_Metallo"/>
</dbReference>
<dbReference type="SMART" id="SM00235">
    <property type="entry name" value="ZnMc"/>
    <property type="match status" value="1"/>
</dbReference>
<proteinExistence type="predicted"/>
<evidence type="ECO:0000256" key="3">
    <source>
        <dbReference type="ARBA" id="ARBA00022801"/>
    </source>
</evidence>
<accession>A0A0C2D327</accession>
<evidence type="ECO:0000256" key="1">
    <source>
        <dbReference type="ARBA" id="ARBA00022670"/>
    </source>
</evidence>
<feature type="binding site" evidence="7">
    <location>
        <position position="73"/>
    </location>
    <ligand>
        <name>Zn(2+)</name>
        <dbReference type="ChEBI" id="CHEBI:29105"/>
        <note>catalytic</note>
    </ligand>
</feature>
<dbReference type="EMBL" id="KN728409">
    <property type="protein sequence ID" value="KIH63833.1"/>
    <property type="molecule type" value="Genomic_DNA"/>
</dbReference>
<name>A0A0C2D327_9BILA</name>
<gene>
    <name evidence="10" type="ORF">ANCDUO_05863</name>
</gene>
<evidence type="ECO:0000313" key="10">
    <source>
        <dbReference type="EMBL" id="KIH63833.1"/>
    </source>
</evidence>
<dbReference type="Pfam" id="PF01400">
    <property type="entry name" value="Astacin"/>
    <property type="match status" value="1"/>
</dbReference>
<dbReference type="PANTHER" id="PTHR10127:SF780">
    <property type="entry name" value="METALLOENDOPEPTIDASE"/>
    <property type="match status" value="1"/>
</dbReference>